<comment type="caution">
    <text evidence="1">The sequence shown here is derived from an EMBL/GenBank/DDBJ whole genome shotgun (WGS) entry which is preliminary data.</text>
</comment>
<evidence type="ECO:0000313" key="2">
    <source>
        <dbReference type="Proteomes" id="UP001057375"/>
    </source>
</evidence>
<name>A0ABQ5JS79_9EUKA</name>
<evidence type="ECO:0000313" key="1">
    <source>
        <dbReference type="EMBL" id="GKT15124.1"/>
    </source>
</evidence>
<gene>
    <name evidence="1" type="ORF">ADUPG1_010628</name>
</gene>
<keyword evidence="2" id="KW-1185">Reference proteome</keyword>
<accession>A0ABQ5JS79</accession>
<organism evidence="1 2">
    <name type="scientific">Aduncisulcus paluster</name>
    <dbReference type="NCBI Taxonomy" id="2918883"/>
    <lineage>
        <taxon>Eukaryota</taxon>
        <taxon>Metamonada</taxon>
        <taxon>Carpediemonas-like organisms</taxon>
        <taxon>Aduncisulcus</taxon>
    </lineage>
</organism>
<sequence length="374" mass="42760">MEEKLLRGRRARELRVKRWKKIMNAFDRVCRELEIDCERVDGEIEKSGRECEIIIKDIGKEVDREGKVKKSENEWVKNKIWSECEWQSETFGPEGTVWKSSFENESVNENLLEIGMIDVVRILDPHGTAAMIIEEDIRELERGWYTSDEIVIGNLLVIIADSPQRAKFAGTPVGGHCPCHICTCTGISLHLADRQGEKRQSPTAPRLSLLHNSSIDFSPYQHMEICSIWNFLGCVERIRENFSSRVSQAKTKKNATAIKKALSLLPFALHTVDSVSDSVKERTVSFLINRSIDAMDGKRRYWRGTIGSKDPLIIIRNIAFLQATYLGICAKDYNTLFDRLPYALFPLQSDSRRFDHFQLHLSGKGLGLGREEET</sequence>
<reference evidence="1" key="1">
    <citation type="submission" date="2022-03" db="EMBL/GenBank/DDBJ databases">
        <title>Draft genome sequence of Aduncisulcus paluster, a free-living microaerophilic Fornicata.</title>
        <authorList>
            <person name="Yuyama I."/>
            <person name="Kume K."/>
            <person name="Tamura T."/>
            <person name="Inagaki Y."/>
            <person name="Hashimoto T."/>
        </authorList>
    </citation>
    <scope>NUCLEOTIDE SEQUENCE</scope>
    <source>
        <strain evidence="1">NY0171</strain>
    </source>
</reference>
<proteinExistence type="predicted"/>
<dbReference type="EMBL" id="BQXS01011652">
    <property type="protein sequence ID" value="GKT15124.1"/>
    <property type="molecule type" value="Genomic_DNA"/>
</dbReference>
<protein>
    <submittedName>
        <fullName evidence="1">Uncharacterized protein</fullName>
    </submittedName>
</protein>
<dbReference type="Proteomes" id="UP001057375">
    <property type="component" value="Unassembled WGS sequence"/>
</dbReference>